<keyword evidence="8" id="KW-1185">Reference proteome</keyword>
<comment type="subcellular location">
    <subcellularLocation>
        <location evidence="1">Nucleus</location>
    </subcellularLocation>
</comment>
<feature type="region of interest" description="Disordered" evidence="5">
    <location>
        <begin position="419"/>
        <end position="506"/>
    </location>
</feature>
<dbReference type="GO" id="GO:0003700">
    <property type="term" value="F:DNA-binding transcription factor activity"/>
    <property type="evidence" value="ECO:0007669"/>
    <property type="project" value="InterPro"/>
</dbReference>
<keyword evidence="2" id="KW-0805">Transcription regulation</keyword>
<dbReference type="GO" id="GO:0005634">
    <property type="term" value="C:nucleus"/>
    <property type="evidence" value="ECO:0007669"/>
    <property type="project" value="UniProtKB-SubCell"/>
</dbReference>
<organism evidence="7 8">
    <name type="scientific">Hibiscus syriacus</name>
    <name type="common">Rose of Sharon</name>
    <dbReference type="NCBI Taxonomy" id="106335"/>
    <lineage>
        <taxon>Eukaryota</taxon>
        <taxon>Viridiplantae</taxon>
        <taxon>Streptophyta</taxon>
        <taxon>Embryophyta</taxon>
        <taxon>Tracheophyta</taxon>
        <taxon>Spermatophyta</taxon>
        <taxon>Magnoliopsida</taxon>
        <taxon>eudicotyledons</taxon>
        <taxon>Gunneridae</taxon>
        <taxon>Pentapetalae</taxon>
        <taxon>rosids</taxon>
        <taxon>malvids</taxon>
        <taxon>Malvales</taxon>
        <taxon>Malvaceae</taxon>
        <taxon>Malvoideae</taxon>
        <taxon>Hibiscus</taxon>
    </lineage>
</organism>
<evidence type="ECO:0000313" key="7">
    <source>
        <dbReference type="EMBL" id="KAE8678560.1"/>
    </source>
</evidence>
<keyword evidence="7" id="KW-0238">DNA-binding</keyword>
<dbReference type="EMBL" id="VEPZ02001332">
    <property type="protein sequence ID" value="KAE8678560.1"/>
    <property type="molecule type" value="Genomic_DNA"/>
</dbReference>
<evidence type="ECO:0000313" key="8">
    <source>
        <dbReference type="Proteomes" id="UP000436088"/>
    </source>
</evidence>
<name>A0A6A2Y3X1_HIBSY</name>
<reference evidence="7" key="1">
    <citation type="submission" date="2019-09" db="EMBL/GenBank/DDBJ databases">
        <title>Draft genome information of white flower Hibiscus syriacus.</title>
        <authorList>
            <person name="Kim Y.-M."/>
        </authorList>
    </citation>
    <scope>NUCLEOTIDE SEQUENCE [LARGE SCALE GENOMIC DNA]</scope>
    <source>
        <strain evidence="7">YM2019G1</strain>
    </source>
</reference>
<dbReference type="Proteomes" id="UP000436088">
    <property type="component" value="Unassembled WGS sequence"/>
</dbReference>
<dbReference type="PANTHER" id="PTHR46196">
    <property type="entry name" value="TRANSCRIPTION FACTOR BHLH155-LIKE ISOFORM X1-RELATED"/>
    <property type="match status" value="1"/>
</dbReference>
<evidence type="ECO:0000259" key="6">
    <source>
        <dbReference type="PROSITE" id="PS50888"/>
    </source>
</evidence>
<feature type="compositionally biased region" description="Basic and acidic residues" evidence="5">
    <location>
        <begin position="470"/>
        <end position="479"/>
    </location>
</feature>
<keyword evidence="3" id="KW-0804">Transcription</keyword>
<comment type="caution">
    <text evidence="7">The sequence shown here is derived from an EMBL/GenBank/DDBJ whole genome shotgun (WGS) entry which is preliminary data.</text>
</comment>
<dbReference type="Pfam" id="PF14215">
    <property type="entry name" value="bHLH-MYC_N"/>
    <property type="match status" value="1"/>
</dbReference>
<evidence type="ECO:0000256" key="5">
    <source>
        <dbReference type="SAM" id="MobiDB-lite"/>
    </source>
</evidence>
<evidence type="ECO:0000256" key="4">
    <source>
        <dbReference type="ARBA" id="ARBA00023242"/>
    </source>
</evidence>
<feature type="domain" description="BHLH" evidence="6">
    <location>
        <begin position="494"/>
        <end position="543"/>
    </location>
</feature>
<dbReference type="AlphaFoldDB" id="A0A6A2Y3X1"/>
<keyword evidence="4" id="KW-0539">Nucleus</keyword>
<dbReference type="GO" id="GO:0003677">
    <property type="term" value="F:DNA binding"/>
    <property type="evidence" value="ECO:0007669"/>
    <property type="project" value="UniProtKB-KW"/>
</dbReference>
<evidence type="ECO:0000256" key="3">
    <source>
        <dbReference type="ARBA" id="ARBA00023163"/>
    </source>
</evidence>
<dbReference type="InterPro" id="IPR043561">
    <property type="entry name" value="LHW-like"/>
</dbReference>
<accession>A0A6A2Y3X1</accession>
<dbReference type="PANTHER" id="PTHR46196:SF3">
    <property type="entry name" value="TRANSCRIPTION FACTOR LHW-LIKE ISOFORM X1"/>
    <property type="match status" value="1"/>
</dbReference>
<dbReference type="InterPro" id="IPR025610">
    <property type="entry name" value="MYC/MYB_N"/>
</dbReference>
<feature type="compositionally biased region" description="Polar residues" evidence="5">
    <location>
        <begin position="419"/>
        <end position="429"/>
    </location>
</feature>
<dbReference type="GO" id="GO:0046983">
    <property type="term" value="F:protein dimerization activity"/>
    <property type="evidence" value="ECO:0007669"/>
    <property type="project" value="InterPro"/>
</dbReference>
<evidence type="ECO:0000256" key="2">
    <source>
        <dbReference type="ARBA" id="ARBA00023015"/>
    </source>
</evidence>
<evidence type="ECO:0000256" key="1">
    <source>
        <dbReference type="ARBA" id="ARBA00004123"/>
    </source>
</evidence>
<sequence length="680" mass="76100">MAYSTEQGTRYTPRVTQSAYSAIHGAHYTPRGVKSAYSAVQGARFTVTGVRSGNIILPMGLTWEDEYCVYPMPSEMIPSQFEASIDDCCFGGYQIGLLLTNMLNLKYAWGEGVVGKVACTGKHCWVSYDDIFTGEADSNSFSECPEEWLLQFASGFKSIVLVPVLPHGVLQLGSLEMVNEDLSIVAYIKDRFAYIHAQFPPSLLMSRFSEKLEESSSASVSPLNSEDSNTVFSIRNAFKVPGTDLPELLESECKNISVPPISLSEVSSPLSQSISSSQLATQETKLHGSSRLKEESQVFPECNTHAVGANEEIFHGIENLYPAKDPLTPPFENYHADDACYLSFPEDCELHKALGPAFRRDSNEYLWESSLLSEKVLSDLFDGNELLLSAKVGDAEYLLQAVVGQVYDIANISDHAMTSTTQLPSQPQSVKDDPTPLRRLTSPEYVGVDSSPKMTASSESTISMLTDNDNPEKGFDYTRSRKGQKPSTVNKRKARAGDKPRTRPRDRQLIHDRLKELRELVPNGAKYSIDALLDQTVHHMMYLTSVTNRADKLRQWVYGEVTARKNVRSSEIKNGYHQNRTSCGFEIRDELKVCPIVVEDLAHQGHLLIEMLCDEHGLFLEIAQVIRSFNLTILKGVMESSSNNTWAHFVVEASKDFHRLHIFWPLMQLLQRQRNLHKAL</sequence>
<proteinExistence type="predicted"/>
<feature type="compositionally biased region" description="Basic residues" evidence="5">
    <location>
        <begin position="480"/>
        <end position="494"/>
    </location>
</feature>
<protein>
    <submittedName>
        <fullName evidence="7">Basic helix-loop-helix DNA-binding superfamily protein</fullName>
    </submittedName>
</protein>
<dbReference type="Pfam" id="PF23176">
    <property type="entry name" value="bHLH_LHW"/>
    <property type="match status" value="1"/>
</dbReference>
<dbReference type="PROSITE" id="PS50888">
    <property type="entry name" value="BHLH"/>
    <property type="match status" value="1"/>
</dbReference>
<gene>
    <name evidence="7" type="ORF">F3Y22_tig00111403pilonHSYRG00045</name>
</gene>
<feature type="compositionally biased region" description="Basic and acidic residues" evidence="5">
    <location>
        <begin position="495"/>
        <end position="506"/>
    </location>
</feature>
<feature type="compositionally biased region" description="Polar residues" evidence="5">
    <location>
        <begin position="452"/>
        <end position="468"/>
    </location>
</feature>
<dbReference type="InterPro" id="IPR011598">
    <property type="entry name" value="bHLH_dom"/>
</dbReference>